<organism evidence="1 2">
    <name type="scientific">Purpureocillium lilacinum</name>
    <name type="common">Paecilomyces lilacinus</name>
    <dbReference type="NCBI Taxonomy" id="33203"/>
    <lineage>
        <taxon>Eukaryota</taxon>
        <taxon>Fungi</taxon>
        <taxon>Dikarya</taxon>
        <taxon>Ascomycota</taxon>
        <taxon>Pezizomycotina</taxon>
        <taxon>Sordariomycetes</taxon>
        <taxon>Hypocreomycetidae</taxon>
        <taxon>Hypocreales</taxon>
        <taxon>Ophiocordycipitaceae</taxon>
        <taxon>Purpureocillium</taxon>
    </lineage>
</organism>
<evidence type="ECO:0000313" key="1">
    <source>
        <dbReference type="EMBL" id="OAQ87144.1"/>
    </source>
</evidence>
<reference evidence="1 2" key="1">
    <citation type="submission" date="2016-01" db="EMBL/GenBank/DDBJ databases">
        <title>Biosynthesis of antibiotic leucinostatins and their inhibition on Phytophthora in bio-control Purpureocillium lilacinum.</title>
        <authorList>
            <person name="Wang G."/>
            <person name="Liu Z."/>
            <person name="Lin R."/>
            <person name="Li E."/>
            <person name="Mao Z."/>
            <person name="Ling J."/>
            <person name="Yin W."/>
            <person name="Xie B."/>
        </authorList>
    </citation>
    <scope>NUCLEOTIDE SEQUENCE [LARGE SCALE GENOMIC DNA]</scope>
    <source>
        <strain evidence="1">PLBJ-1</strain>
    </source>
</reference>
<gene>
    <name evidence="1" type="ORF">VFPBJ_01184</name>
</gene>
<dbReference type="AlphaFoldDB" id="A0A179HAH4"/>
<sequence>MWDAPSLDGRWRWGVVATPKVEVATGVRGCCCSSSFTDEHDDDVRCRLNFGRQTPSAKIRKSRPQNFGRLQRCPKRSRAVWTPPLAPRYVAATKDKSGEQPFPRFAGINAVRSLVV</sequence>
<accession>A0A179HAH4</accession>
<dbReference type="EMBL" id="LSBH01000001">
    <property type="protein sequence ID" value="OAQ87144.1"/>
    <property type="molecule type" value="Genomic_DNA"/>
</dbReference>
<dbReference type="Proteomes" id="UP000078240">
    <property type="component" value="Unassembled WGS sequence"/>
</dbReference>
<protein>
    <submittedName>
        <fullName evidence="1">Uncharacterized protein</fullName>
    </submittedName>
</protein>
<proteinExistence type="predicted"/>
<name>A0A179HAH4_PURLI</name>
<evidence type="ECO:0000313" key="2">
    <source>
        <dbReference type="Proteomes" id="UP000078240"/>
    </source>
</evidence>
<comment type="caution">
    <text evidence="1">The sequence shown here is derived from an EMBL/GenBank/DDBJ whole genome shotgun (WGS) entry which is preliminary data.</text>
</comment>